<evidence type="ECO:0000313" key="2">
    <source>
        <dbReference type="Proteomes" id="UP000238375"/>
    </source>
</evidence>
<dbReference type="RefSeq" id="WP_170108769.1">
    <property type="nucleotide sequence ID" value="NZ_PVTE01000026.1"/>
</dbReference>
<proteinExistence type="predicted"/>
<comment type="caution">
    <text evidence="1">The sequence shown here is derived from an EMBL/GenBank/DDBJ whole genome shotgun (WGS) entry which is preliminary data.</text>
</comment>
<dbReference type="EMBL" id="PVTE01000026">
    <property type="protein sequence ID" value="PRY29242.1"/>
    <property type="molecule type" value="Genomic_DNA"/>
</dbReference>
<gene>
    <name evidence="1" type="ORF">CLV58_12624</name>
</gene>
<protein>
    <submittedName>
        <fullName evidence="1">Uncharacterized protein</fullName>
    </submittedName>
</protein>
<sequence>MKKNFAIKTINTVKNGISSAAKNESASLLKFLKPADCCPTADFTALNKASISL</sequence>
<evidence type="ECO:0000313" key="1">
    <source>
        <dbReference type="EMBL" id="PRY29242.1"/>
    </source>
</evidence>
<accession>A0A2T0S748</accession>
<dbReference type="Proteomes" id="UP000238375">
    <property type="component" value="Unassembled WGS sequence"/>
</dbReference>
<name>A0A2T0S748_9BACT</name>
<dbReference type="AlphaFoldDB" id="A0A2T0S748"/>
<organism evidence="1 2">
    <name type="scientific">Spirosoma oryzae</name>
    <dbReference type="NCBI Taxonomy" id="1469603"/>
    <lineage>
        <taxon>Bacteria</taxon>
        <taxon>Pseudomonadati</taxon>
        <taxon>Bacteroidota</taxon>
        <taxon>Cytophagia</taxon>
        <taxon>Cytophagales</taxon>
        <taxon>Cytophagaceae</taxon>
        <taxon>Spirosoma</taxon>
    </lineage>
</organism>
<keyword evidence="2" id="KW-1185">Reference proteome</keyword>
<reference evidence="1 2" key="1">
    <citation type="submission" date="2018-03" db="EMBL/GenBank/DDBJ databases">
        <title>Genomic Encyclopedia of Archaeal and Bacterial Type Strains, Phase II (KMG-II): from individual species to whole genera.</title>
        <authorList>
            <person name="Goeker M."/>
        </authorList>
    </citation>
    <scope>NUCLEOTIDE SEQUENCE [LARGE SCALE GENOMIC DNA]</scope>
    <source>
        <strain evidence="1 2">DSM 28354</strain>
    </source>
</reference>